<dbReference type="PANTHER" id="PTHR24221">
    <property type="entry name" value="ATP-BINDING CASSETTE SUB-FAMILY B"/>
    <property type="match status" value="1"/>
</dbReference>
<dbReference type="InterPro" id="IPR039421">
    <property type="entry name" value="Type_1_exporter"/>
</dbReference>
<evidence type="ECO:0000256" key="4">
    <source>
        <dbReference type="ARBA" id="ARBA00022840"/>
    </source>
</evidence>
<proteinExistence type="predicted"/>
<dbReference type="EMBL" id="JAVRFL010000032">
    <property type="protein sequence ID" value="MDT0532009.1"/>
    <property type="molecule type" value="Genomic_DNA"/>
</dbReference>
<feature type="transmembrane region" description="Helical" evidence="7">
    <location>
        <begin position="103"/>
        <end position="123"/>
    </location>
</feature>
<evidence type="ECO:0000313" key="10">
    <source>
        <dbReference type="EMBL" id="MDT0532009.1"/>
    </source>
</evidence>
<evidence type="ECO:0000256" key="6">
    <source>
        <dbReference type="ARBA" id="ARBA00023136"/>
    </source>
</evidence>
<dbReference type="InterPro" id="IPR003593">
    <property type="entry name" value="AAA+_ATPase"/>
</dbReference>
<dbReference type="InterPro" id="IPR017871">
    <property type="entry name" value="ABC_transporter-like_CS"/>
</dbReference>
<dbReference type="InterPro" id="IPR011527">
    <property type="entry name" value="ABC1_TM_dom"/>
</dbReference>
<feature type="domain" description="ABC transmembrane type-1" evidence="9">
    <location>
        <begin position="1"/>
        <end position="281"/>
    </location>
</feature>
<keyword evidence="11" id="KW-1185">Reference proteome</keyword>
<organism evidence="10 11">
    <name type="scientific">Micromonospora reichwaldensis</name>
    <dbReference type="NCBI Taxonomy" id="3075516"/>
    <lineage>
        <taxon>Bacteria</taxon>
        <taxon>Bacillati</taxon>
        <taxon>Actinomycetota</taxon>
        <taxon>Actinomycetes</taxon>
        <taxon>Micromonosporales</taxon>
        <taxon>Micromonosporaceae</taxon>
        <taxon>Micromonospora</taxon>
    </lineage>
</organism>
<dbReference type="SMART" id="SM00382">
    <property type="entry name" value="AAA"/>
    <property type="match status" value="1"/>
</dbReference>
<evidence type="ECO:0000256" key="1">
    <source>
        <dbReference type="ARBA" id="ARBA00004651"/>
    </source>
</evidence>
<dbReference type="GO" id="GO:0005524">
    <property type="term" value="F:ATP binding"/>
    <property type="evidence" value="ECO:0007669"/>
    <property type="project" value="UniProtKB-KW"/>
</dbReference>
<evidence type="ECO:0000256" key="3">
    <source>
        <dbReference type="ARBA" id="ARBA00022741"/>
    </source>
</evidence>
<feature type="transmembrane region" description="Helical" evidence="7">
    <location>
        <begin position="225"/>
        <end position="245"/>
    </location>
</feature>
<feature type="transmembrane region" description="Helical" evidence="7">
    <location>
        <begin position="32"/>
        <end position="54"/>
    </location>
</feature>
<gene>
    <name evidence="10" type="ORF">RM555_23725</name>
</gene>
<evidence type="ECO:0000256" key="7">
    <source>
        <dbReference type="SAM" id="Phobius"/>
    </source>
</evidence>
<keyword evidence="6 7" id="KW-0472">Membrane</keyword>
<dbReference type="PROSITE" id="PS50929">
    <property type="entry name" value="ABC_TM1F"/>
    <property type="match status" value="1"/>
</dbReference>
<evidence type="ECO:0000313" key="11">
    <source>
        <dbReference type="Proteomes" id="UP001180973"/>
    </source>
</evidence>
<dbReference type="Proteomes" id="UP001180973">
    <property type="component" value="Unassembled WGS sequence"/>
</dbReference>
<name>A0ABU2X3K2_9ACTN</name>
<keyword evidence="5 7" id="KW-1133">Transmembrane helix</keyword>
<dbReference type="InterPro" id="IPR036640">
    <property type="entry name" value="ABC1_TM_sf"/>
</dbReference>
<comment type="caution">
    <text evidence="10">The sequence shown here is derived from an EMBL/GenBank/DDBJ whole genome shotgun (WGS) entry which is preliminary data.</text>
</comment>
<keyword evidence="3" id="KW-0547">Nucleotide-binding</keyword>
<evidence type="ECO:0000256" key="2">
    <source>
        <dbReference type="ARBA" id="ARBA00022692"/>
    </source>
</evidence>
<accession>A0ABU2X3K2</accession>
<sequence length="559" mass="61179">MTAALLGCGLLLLRHATGGALQQGGPAATADSLVPLAVGMVAFAGLGGTLRAIANTRQRVLMMQLDRHVVGLVLDAATRADITDFEDPDFHDRMQRAVFASRGQAVMVVTTVVAVVQTALALIAVTATFLLMAWWLLPFALISALPAVKAARDERRDSYGLNRDLAENRRKRQYLERLMTGRDEAKEIRALGLGPLLRERWNDRYGDEARRTTTTYRRHLRRQIAARWTGDAFSLAVVAAVWWAVTRSVLDLPTALTAMTGLWLLSARMQIVGSLFNNVGSAALYLHDLRTFITDSAPQPTAVAPAPFRSLRALGVSFTYPGADRPALQDVTVRLEAGQLVALVGANGSGKTTLAKILSGLYRPAEGRLDLNGEPVTDLGALRAQTAVVFQDFVRYRFSAMDNIAFGRPDVPFDPRGVRTAAEQAGAHGFLTRLRHGYDTMLSKEFSDGSDLSLGQWQRLAIARAFYRDAPLVVLDEPTASLDPDAEAELFAHLRELFRGRTVLLISHRLASVRHADAVYVLQDGRIVEHGTHESLTELGGTYARLYRTQADAYQKVPS</sequence>
<dbReference type="PROSITE" id="PS00211">
    <property type="entry name" value="ABC_TRANSPORTER_1"/>
    <property type="match status" value="1"/>
</dbReference>
<evidence type="ECO:0000256" key="5">
    <source>
        <dbReference type="ARBA" id="ARBA00022989"/>
    </source>
</evidence>
<dbReference type="Gene3D" id="1.20.1560.10">
    <property type="entry name" value="ABC transporter type 1, transmembrane domain"/>
    <property type="match status" value="1"/>
</dbReference>
<dbReference type="Gene3D" id="3.40.50.300">
    <property type="entry name" value="P-loop containing nucleotide triphosphate hydrolases"/>
    <property type="match status" value="1"/>
</dbReference>
<dbReference type="Pfam" id="PF00005">
    <property type="entry name" value="ABC_tran"/>
    <property type="match status" value="1"/>
</dbReference>
<dbReference type="PROSITE" id="PS50893">
    <property type="entry name" value="ABC_TRANSPORTER_2"/>
    <property type="match status" value="1"/>
</dbReference>
<feature type="domain" description="ABC transporter" evidence="8">
    <location>
        <begin position="311"/>
        <end position="549"/>
    </location>
</feature>
<keyword evidence="4 10" id="KW-0067">ATP-binding</keyword>
<dbReference type="PANTHER" id="PTHR24221:SF646">
    <property type="entry name" value="HAEMOLYSIN SECRETION ATP-BINDING PROTEIN"/>
    <property type="match status" value="1"/>
</dbReference>
<dbReference type="SUPFAM" id="SSF90123">
    <property type="entry name" value="ABC transporter transmembrane region"/>
    <property type="match status" value="1"/>
</dbReference>
<feature type="transmembrane region" description="Helical" evidence="7">
    <location>
        <begin position="129"/>
        <end position="148"/>
    </location>
</feature>
<evidence type="ECO:0000259" key="9">
    <source>
        <dbReference type="PROSITE" id="PS50929"/>
    </source>
</evidence>
<protein>
    <submittedName>
        <fullName evidence="10">ABC transporter ATP-binding protein</fullName>
    </submittedName>
</protein>
<reference evidence="10" key="1">
    <citation type="submission" date="2023-09" db="EMBL/GenBank/DDBJ databases">
        <title>30 novel species of actinomycetes from the DSMZ collection.</title>
        <authorList>
            <person name="Nouioui I."/>
        </authorList>
    </citation>
    <scope>NUCLEOTIDE SEQUENCE</scope>
    <source>
        <strain evidence="10">DSM 115977</strain>
    </source>
</reference>
<keyword evidence="2 7" id="KW-0812">Transmembrane</keyword>
<comment type="subcellular location">
    <subcellularLocation>
        <location evidence="1">Cell membrane</location>
        <topology evidence="1">Multi-pass membrane protein</topology>
    </subcellularLocation>
</comment>
<evidence type="ECO:0000259" key="8">
    <source>
        <dbReference type="PROSITE" id="PS50893"/>
    </source>
</evidence>
<dbReference type="SUPFAM" id="SSF52540">
    <property type="entry name" value="P-loop containing nucleoside triphosphate hydrolases"/>
    <property type="match status" value="1"/>
</dbReference>
<dbReference type="InterPro" id="IPR003439">
    <property type="entry name" value="ABC_transporter-like_ATP-bd"/>
</dbReference>
<dbReference type="InterPro" id="IPR027417">
    <property type="entry name" value="P-loop_NTPase"/>
</dbReference>